<dbReference type="AlphaFoldDB" id="A0A0H2QZ02"/>
<evidence type="ECO:0000313" key="2">
    <source>
        <dbReference type="Proteomes" id="UP000053477"/>
    </source>
</evidence>
<dbReference type="EMBL" id="KQ086428">
    <property type="protein sequence ID" value="KLO04805.1"/>
    <property type="molecule type" value="Genomic_DNA"/>
</dbReference>
<accession>A0A0H2QZ02</accession>
<dbReference type="STRING" id="27342.A0A0H2QZ02"/>
<reference evidence="1 2" key="1">
    <citation type="submission" date="2015-04" db="EMBL/GenBank/DDBJ databases">
        <title>Complete genome sequence of Schizopora paradoxa KUC8140, a cosmopolitan wood degrader in East Asia.</title>
        <authorList>
            <consortium name="DOE Joint Genome Institute"/>
            <person name="Min B."/>
            <person name="Park H."/>
            <person name="Jang Y."/>
            <person name="Kim J.-J."/>
            <person name="Kim K.H."/>
            <person name="Pangilinan J."/>
            <person name="Lipzen A."/>
            <person name="Riley R."/>
            <person name="Grigoriev I.V."/>
            <person name="Spatafora J.W."/>
            <person name="Choi I.-G."/>
        </authorList>
    </citation>
    <scope>NUCLEOTIDE SEQUENCE [LARGE SCALE GENOMIC DNA]</scope>
    <source>
        <strain evidence="1 2">KUC8140</strain>
    </source>
</reference>
<dbReference type="InterPro" id="IPR043502">
    <property type="entry name" value="DNA/RNA_pol_sf"/>
</dbReference>
<evidence type="ECO:0000313" key="1">
    <source>
        <dbReference type="EMBL" id="KLO04805.1"/>
    </source>
</evidence>
<feature type="non-terminal residue" evidence="1">
    <location>
        <position position="182"/>
    </location>
</feature>
<proteinExistence type="predicted"/>
<dbReference type="OrthoDB" id="5599163at2759"/>
<sequence>MLAYKKVANKIRPVATTLPEEFRIVRRKHPDPLRDMPALPTSAPTFVPGDRFTQERYEKMAEEVAAEGFLWPEEMRLALELVRLQEEGFAWNEMEKGVLDAQYFDPILIPTVPHKPWVCRNMKIPPGNVDKVIAIIKDKIASGVYEPSNSSYRSPWFTVMKKDGKSLRIVHNLQRLNGVVIK</sequence>
<dbReference type="SUPFAM" id="SSF56672">
    <property type="entry name" value="DNA/RNA polymerases"/>
    <property type="match status" value="1"/>
</dbReference>
<gene>
    <name evidence="1" type="ORF">SCHPADRAFT_840189</name>
</gene>
<protein>
    <recommendedName>
        <fullName evidence="3">DNA/RNA polymerase</fullName>
    </recommendedName>
</protein>
<dbReference type="InParanoid" id="A0A0H2QZ02"/>
<dbReference type="Proteomes" id="UP000053477">
    <property type="component" value="Unassembled WGS sequence"/>
</dbReference>
<evidence type="ECO:0008006" key="3">
    <source>
        <dbReference type="Google" id="ProtNLM"/>
    </source>
</evidence>
<dbReference type="Gene3D" id="3.10.10.10">
    <property type="entry name" value="HIV Type 1 Reverse Transcriptase, subunit A, domain 1"/>
    <property type="match status" value="1"/>
</dbReference>
<organism evidence="1 2">
    <name type="scientific">Schizopora paradoxa</name>
    <dbReference type="NCBI Taxonomy" id="27342"/>
    <lineage>
        <taxon>Eukaryota</taxon>
        <taxon>Fungi</taxon>
        <taxon>Dikarya</taxon>
        <taxon>Basidiomycota</taxon>
        <taxon>Agaricomycotina</taxon>
        <taxon>Agaricomycetes</taxon>
        <taxon>Hymenochaetales</taxon>
        <taxon>Schizoporaceae</taxon>
        <taxon>Schizopora</taxon>
    </lineage>
</organism>
<name>A0A0H2QZ02_9AGAM</name>
<keyword evidence="2" id="KW-1185">Reference proteome</keyword>